<dbReference type="PRINTS" id="PR00625">
    <property type="entry name" value="JDOMAIN"/>
</dbReference>
<dbReference type="InterPro" id="IPR036869">
    <property type="entry name" value="J_dom_sf"/>
</dbReference>
<sequence length="364" mass="40126">MNKSNGAIDPYDVLQVPCNASEREIKMAYKKMALLNHPDRAKNSPGGGSEDNKAKMAAINEAYSILKDEDRKLHYDLSQPFRNVNMTSIPRPRRHTSQFASSTNTSSTSSNISGLHRTSASRMAGFDRKKKNRPGDIGQRSSSRFGGFPADPFEGRSMRNGLSSSSSARKKQGFTFKYSSVSKETVNSSGERSYVRTTNMYRNGKKETCIETARVFPDGSQQTETNFTSEDYSLNPLDNLFGSVWSQTKKWIGMDGSDDNIHEDNAAINNEMKEGRDDVPDTPASNEEKHSGSRRLRKRKGIFQTKKKTESSSMKSGVAASSLNPMTAAGEETQAEEETDSRESSSLFSCSDNLGCSPLCATCV</sequence>
<feature type="compositionally biased region" description="Low complexity" evidence="1">
    <location>
        <begin position="311"/>
        <end position="332"/>
    </location>
</feature>
<proteinExistence type="predicted"/>
<reference evidence="3" key="1">
    <citation type="submission" date="2021-01" db="EMBL/GenBank/DDBJ databases">
        <authorList>
            <person name="Corre E."/>
            <person name="Pelletier E."/>
            <person name="Niang G."/>
            <person name="Scheremetjew M."/>
            <person name="Finn R."/>
            <person name="Kale V."/>
            <person name="Holt S."/>
            <person name="Cochrane G."/>
            <person name="Meng A."/>
            <person name="Brown T."/>
            <person name="Cohen L."/>
        </authorList>
    </citation>
    <scope>NUCLEOTIDE SEQUENCE</scope>
    <source>
        <strain evidence="3">MM31A-1</strain>
    </source>
</reference>
<feature type="region of interest" description="Disordered" evidence="1">
    <location>
        <begin position="84"/>
        <end position="169"/>
    </location>
</feature>
<dbReference type="CDD" id="cd06257">
    <property type="entry name" value="DnaJ"/>
    <property type="match status" value="1"/>
</dbReference>
<dbReference type="InterPro" id="IPR050817">
    <property type="entry name" value="DjlA_DnaK_co-chaperone"/>
</dbReference>
<dbReference type="SUPFAM" id="SSF46565">
    <property type="entry name" value="Chaperone J-domain"/>
    <property type="match status" value="1"/>
</dbReference>
<dbReference type="PANTHER" id="PTHR24074">
    <property type="entry name" value="CO-CHAPERONE PROTEIN DJLA"/>
    <property type="match status" value="1"/>
</dbReference>
<dbReference type="EMBL" id="HBIO01002578">
    <property type="protein sequence ID" value="CAE0456973.1"/>
    <property type="molecule type" value="Transcribed_RNA"/>
</dbReference>
<dbReference type="AlphaFoldDB" id="A0A7S3PVE9"/>
<feature type="region of interest" description="Disordered" evidence="1">
    <location>
        <begin position="272"/>
        <end position="350"/>
    </location>
</feature>
<organism evidence="3">
    <name type="scientific">Chaetoceros debilis</name>
    <dbReference type="NCBI Taxonomy" id="122233"/>
    <lineage>
        <taxon>Eukaryota</taxon>
        <taxon>Sar</taxon>
        <taxon>Stramenopiles</taxon>
        <taxon>Ochrophyta</taxon>
        <taxon>Bacillariophyta</taxon>
        <taxon>Coscinodiscophyceae</taxon>
        <taxon>Chaetocerotophycidae</taxon>
        <taxon>Chaetocerotales</taxon>
        <taxon>Chaetocerotaceae</taxon>
        <taxon>Chaetoceros</taxon>
    </lineage>
</organism>
<gene>
    <name evidence="3" type="ORF">CDEB00056_LOCUS1814</name>
</gene>
<dbReference type="InterPro" id="IPR001623">
    <property type="entry name" value="DnaJ_domain"/>
</dbReference>
<name>A0A7S3PVE9_9STRA</name>
<dbReference type="Gene3D" id="1.10.287.110">
    <property type="entry name" value="DnaJ domain"/>
    <property type="match status" value="1"/>
</dbReference>
<feature type="domain" description="J" evidence="2">
    <location>
        <begin position="9"/>
        <end position="79"/>
    </location>
</feature>
<accession>A0A7S3PVE9</accession>
<feature type="compositionally biased region" description="Basic residues" evidence="1">
    <location>
        <begin position="292"/>
        <end position="301"/>
    </location>
</feature>
<feature type="compositionally biased region" description="Low complexity" evidence="1">
    <location>
        <begin position="101"/>
        <end position="113"/>
    </location>
</feature>
<protein>
    <recommendedName>
        <fullName evidence="2">J domain-containing protein</fullName>
    </recommendedName>
</protein>
<dbReference type="SMART" id="SM00271">
    <property type="entry name" value="DnaJ"/>
    <property type="match status" value="1"/>
</dbReference>
<dbReference type="PROSITE" id="PS50076">
    <property type="entry name" value="DNAJ_2"/>
    <property type="match status" value="1"/>
</dbReference>
<dbReference type="Pfam" id="PF00226">
    <property type="entry name" value="DnaJ"/>
    <property type="match status" value="1"/>
</dbReference>
<evidence type="ECO:0000313" key="3">
    <source>
        <dbReference type="EMBL" id="CAE0456973.1"/>
    </source>
</evidence>
<evidence type="ECO:0000259" key="2">
    <source>
        <dbReference type="PROSITE" id="PS50076"/>
    </source>
</evidence>
<evidence type="ECO:0000256" key="1">
    <source>
        <dbReference type="SAM" id="MobiDB-lite"/>
    </source>
</evidence>